<sequence>MKMKYYSQQAVHENTLFNRCIPNDIGPSPRRLSLKPNRSVHFSNDIIFQEHVRQGDLEQIGRFIRAGKINLNTIYLSGMAALHEAVLSGNLESVKLLVKSGADIHQQDEDGWTPLHIACSDGFPDIARYLLSMGASVDVENKCGEKPADLIDSECPELVKLFEKYYIDIHPSYVIKSEIARTPKLVVIGIAKDREATVHKERGARTE</sequence>
<feature type="repeat" description="ANK" evidence="1">
    <location>
        <begin position="110"/>
        <end position="142"/>
    </location>
</feature>
<dbReference type="Gene3D" id="1.25.40.20">
    <property type="entry name" value="Ankyrin repeat-containing domain"/>
    <property type="match status" value="1"/>
</dbReference>
<evidence type="ECO:0000313" key="3">
    <source>
        <dbReference type="Proteomes" id="UP001152803"/>
    </source>
</evidence>
<proteinExistence type="predicted"/>
<dbReference type="InterPro" id="IPR036770">
    <property type="entry name" value="Ankyrin_rpt-contain_sf"/>
</dbReference>
<organism evidence="2 3">
    <name type="scientific">Conger conger</name>
    <name type="common">Conger eel</name>
    <name type="synonym">Muraena conger</name>
    <dbReference type="NCBI Taxonomy" id="82655"/>
    <lineage>
        <taxon>Eukaryota</taxon>
        <taxon>Metazoa</taxon>
        <taxon>Chordata</taxon>
        <taxon>Craniata</taxon>
        <taxon>Vertebrata</taxon>
        <taxon>Euteleostomi</taxon>
        <taxon>Actinopterygii</taxon>
        <taxon>Neopterygii</taxon>
        <taxon>Teleostei</taxon>
        <taxon>Anguilliformes</taxon>
        <taxon>Congridae</taxon>
        <taxon>Conger</taxon>
    </lineage>
</organism>
<keyword evidence="3" id="KW-1185">Reference proteome</keyword>
<feature type="repeat" description="ANK" evidence="1">
    <location>
        <begin position="77"/>
        <end position="109"/>
    </location>
</feature>
<comment type="caution">
    <text evidence="2">The sequence shown here is derived from an EMBL/GenBank/DDBJ whole genome shotgun (WGS) entry which is preliminary data.</text>
</comment>
<accession>A0A9Q1I506</accession>
<protein>
    <recommendedName>
        <fullName evidence="4">Protein phosphatase 1 regulatory subunit 27</fullName>
    </recommendedName>
</protein>
<keyword evidence="1" id="KW-0040">ANK repeat</keyword>
<dbReference type="PANTHER" id="PTHR46899:SF3">
    <property type="entry name" value="PROTEIN PHOSPHATASE 1 REGULATORY SUBUNIT 27"/>
    <property type="match status" value="1"/>
</dbReference>
<evidence type="ECO:0000313" key="2">
    <source>
        <dbReference type="EMBL" id="KAJ8283857.1"/>
    </source>
</evidence>
<dbReference type="GO" id="GO:0019902">
    <property type="term" value="F:phosphatase binding"/>
    <property type="evidence" value="ECO:0007669"/>
    <property type="project" value="TreeGrafter"/>
</dbReference>
<dbReference type="SUPFAM" id="SSF48403">
    <property type="entry name" value="Ankyrin repeat"/>
    <property type="match status" value="1"/>
</dbReference>
<evidence type="ECO:0000256" key="1">
    <source>
        <dbReference type="PROSITE-ProRule" id="PRU00023"/>
    </source>
</evidence>
<dbReference type="InterPro" id="IPR002110">
    <property type="entry name" value="Ankyrin_rpt"/>
</dbReference>
<dbReference type="PROSITE" id="PS50297">
    <property type="entry name" value="ANK_REP_REGION"/>
    <property type="match status" value="2"/>
</dbReference>
<dbReference type="Pfam" id="PF12796">
    <property type="entry name" value="Ank_2"/>
    <property type="match status" value="1"/>
</dbReference>
<name>A0A9Q1I506_CONCO</name>
<evidence type="ECO:0008006" key="4">
    <source>
        <dbReference type="Google" id="ProtNLM"/>
    </source>
</evidence>
<reference evidence="2" key="1">
    <citation type="journal article" date="2023" name="Science">
        <title>Genome structures resolve the early diversification of teleost fishes.</title>
        <authorList>
            <person name="Parey E."/>
            <person name="Louis A."/>
            <person name="Montfort J."/>
            <person name="Bouchez O."/>
            <person name="Roques C."/>
            <person name="Iampietro C."/>
            <person name="Lluch J."/>
            <person name="Castinel A."/>
            <person name="Donnadieu C."/>
            <person name="Desvignes T."/>
            <person name="Floi Bucao C."/>
            <person name="Jouanno E."/>
            <person name="Wen M."/>
            <person name="Mejri S."/>
            <person name="Dirks R."/>
            <person name="Jansen H."/>
            <person name="Henkel C."/>
            <person name="Chen W.J."/>
            <person name="Zahm M."/>
            <person name="Cabau C."/>
            <person name="Klopp C."/>
            <person name="Thompson A.W."/>
            <person name="Robinson-Rechavi M."/>
            <person name="Braasch I."/>
            <person name="Lecointre G."/>
            <person name="Bobe J."/>
            <person name="Postlethwait J.H."/>
            <person name="Berthelot C."/>
            <person name="Roest Crollius H."/>
            <person name="Guiguen Y."/>
        </authorList>
    </citation>
    <scope>NUCLEOTIDE SEQUENCE</scope>
    <source>
        <strain evidence="2">Concon-B</strain>
    </source>
</reference>
<dbReference type="PANTHER" id="PTHR46899">
    <property type="entry name" value="PROTEIN PHOSPHATASE 1 REGULATORY SUBUNIT 27"/>
    <property type="match status" value="1"/>
</dbReference>
<dbReference type="Proteomes" id="UP001152803">
    <property type="component" value="Unassembled WGS sequence"/>
</dbReference>
<dbReference type="SMART" id="SM00248">
    <property type="entry name" value="ANK"/>
    <property type="match status" value="2"/>
</dbReference>
<dbReference type="PROSITE" id="PS50088">
    <property type="entry name" value="ANK_REPEAT"/>
    <property type="match status" value="2"/>
</dbReference>
<dbReference type="AlphaFoldDB" id="A0A9Q1I506"/>
<dbReference type="InterPro" id="IPR053080">
    <property type="entry name" value="PP1_regulatory_subunit_27"/>
</dbReference>
<dbReference type="OrthoDB" id="71307at2759"/>
<dbReference type="EMBL" id="JAFJMO010000002">
    <property type="protein sequence ID" value="KAJ8283857.1"/>
    <property type="molecule type" value="Genomic_DNA"/>
</dbReference>
<gene>
    <name evidence="2" type="ORF">COCON_G00027070</name>
</gene>